<dbReference type="GeneID" id="14875750"/>
<feature type="compositionally biased region" description="Acidic residues" evidence="1">
    <location>
        <begin position="301"/>
        <end position="312"/>
    </location>
</feature>
<sequence>MSSKEEELFRKIIGSVTLRTTIFNHVREIRMLLGTTFYKIPGTKYTVELCPIIEDHQFIIRKYAMRYQYYFYNNTKAHTFTLGALDTITGLLQNSVSKLVKRSIQLMSLENVNDGGSAFGSGGGLRCKHLALSLMELFTHQEAADYGIEMACEAVDKYHIGESCKEPYMLYVYQVSHIIEKFKSAAAGGNANFGNLYTTTVVFFHRIIEYILHMIANPIACIKKRRNSTTMISSQEVKEILKGEEFTSGFFFRDELEPPQASATLGLDSIKFLEKIKETDQLYTEDPNEAINTIYTFNNPNDDDNDDDDDEGYNQPDFGQLVVELPIENLRTIAKMLSVDIQECLDKKNVIKKKIMNEIKQLTSKKMIFKMYEDDGDVDASQYSETDLIKICRWYECMCDNDGYHDVWFMTPVQAFKEFGDPKELKVNGLEFQHNGS</sequence>
<dbReference type="KEGG" id="dfa:DFA_05104"/>
<keyword evidence="3" id="KW-1185">Reference proteome</keyword>
<dbReference type="RefSeq" id="XP_004360825.1">
    <property type="nucleotide sequence ID" value="XM_004360768.1"/>
</dbReference>
<reference evidence="3" key="1">
    <citation type="journal article" date="2011" name="Genome Res.">
        <title>Phylogeny-wide analysis of social amoeba genomes highlights ancient origins for complex intercellular communication.</title>
        <authorList>
            <person name="Heidel A.J."/>
            <person name="Lawal H.M."/>
            <person name="Felder M."/>
            <person name="Schilde C."/>
            <person name="Helps N.R."/>
            <person name="Tunggal B."/>
            <person name="Rivero F."/>
            <person name="John U."/>
            <person name="Schleicher M."/>
            <person name="Eichinger L."/>
            <person name="Platzer M."/>
            <person name="Noegel A.A."/>
            <person name="Schaap P."/>
            <person name="Gloeckner G."/>
        </authorList>
    </citation>
    <scope>NUCLEOTIDE SEQUENCE [LARGE SCALE GENOMIC DNA]</scope>
    <source>
        <strain evidence="3">SH3</strain>
    </source>
</reference>
<accession>F4PNC1</accession>
<protein>
    <submittedName>
        <fullName evidence="2">Uncharacterized protein</fullName>
    </submittedName>
</protein>
<dbReference type="AlphaFoldDB" id="F4PNC1"/>
<evidence type="ECO:0000313" key="3">
    <source>
        <dbReference type="Proteomes" id="UP000007797"/>
    </source>
</evidence>
<organism evidence="2 3">
    <name type="scientific">Cavenderia fasciculata</name>
    <name type="common">Slime mold</name>
    <name type="synonym">Dictyostelium fasciculatum</name>
    <dbReference type="NCBI Taxonomy" id="261658"/>
    <lineage>
        <taxon>Eukaryota</taxon>
        <taxon>Amoebozoa</taxon>
        <taxon>Evosea</taxon>
        <taxon>Eumycetozoa</taxon>
        <taxon>Dictyostelia</taxon>
        <taxon>Acytosteliales</taxon>
        <taxon>Cavenderiaceae</taxon>
        <taxon>Cavenderia</taxon>
    </lineage>
</organism>
<feature type="region of interest" description="Disordered" evidence="1">
    <location>
        <begin position="296"/>
        <end position="315"/>
    </location>
</feature>
<dbReference type="Proteomes" id="UP000007797">
    <property type="component" value="Unassembled WGS sequence"/>
</dbReference>
<dbReference type="OrthoDB" id="23538at2759"/>
<evidence type="ECO:0000313" key="2">
    <source>
        <dbReference type="EMBL" id="EGG22974.1"/>
    </source>
</evidence>
<evidence type="ECO:0000256" key="1">
    <source>
        <dbReference type="SAM" id="MobiDB-lite"/>
    </source>
</evidence>
<name>F4PNC1_CACFS</name>
<gene>
    <name evidence="2" type="ORF">DFA_05104</name>
</gene>
<dbReference type="EMBL" id="GL883008">
    <property type="protein sequence ID" value="EGG22974.1"/>
    <property type="molecule type" value="Genomic_DNA"/>
</dbReference>
<proteinExistence type="predicted"/>